<dbReference type="UniPathway" id="UPA00070">
    <property type="reaction ID" value="UER00946"/>
</dbReference>
<name>A0A181CCT8_9PROT</name>
<dbReference type="GO" id="GO:0044205">
    <property type="term" value="P:'de novo' UMP biosynthetic process"/>
    <property type="evidence" value="ECO:0007669"/>
    <property type="project" value="UniProtKB-UniPathway"/>
</dbReference>
<evidence type="ECO:0000256" key="13">
    <source>
        <dbReference type="ARBA" id="ARBA00048639"/>
    </source>
</evidence>
<dbReference type="InterPro" id="IPR013785">
    <property type="entry name" value="Aldolase_TIM"/>
</dbReference>
<proteinExistence type="inferred from homology"/>
<evidence type="ECO:0000256" key="6">
    <source>
        <dbReference type="ARBA" id="ARBA00012791"/>
    </source>
</evidence>
<evidence type="ECO:0000256" key="7">
    <source>
        <dbReference type="ARBA" id="ARBA00018366"/>
    </source>
</evidence>
<evidence type="ECO:0000256" key="8">
    <source>
        <dbReference type="ARBA" id="ARBA00022630"/>
    </source>
</evidence>
<dbReference type="Gene3D" id="3.20.20.70">
    <property type="entry name" value="Aldolase class I"/>
    <property type="match status" value="1"/>
</dbReference>
<dbReference type="EMBL" id="CP050139">
    <property type="protein sequence ID" value="QIP36025.1"/>
    <property type="molecule type" value="Genomic_DNA"/>
</dbReference>
<evidence type="ECO:0000256" key="1">
    <source>
        <dbReference type="ARBA" id="ARBA00001917"/>
    </source>
</evidence>
<dbReference type="InterPro" id="IPR005720">
    <property type="entry name" value="Dihydroorotate_DH_cat"/>
</dbReference>
<keyword evidence="9" id="KW-0288">FMN</keyword>
<evidence type="ECO:0000256" key="4">
    <source>
        <dbReference type="ARBA" id="ARBA00005161"/>
    </source>
</evidence>
<keyword evidence="11 15" id="KW-0560">Oxidoreductase</keyword>
<keyword evidence="10" id="KW-0665">Pyrimidine biosynthesis</keyword>
<dbReference type="EC" id="1.3.5.2" evidence="6 14"/>
<evidence type="ECO:0000313" key="15">
    <source>
        <dbReference type="EMBL" id="QIP36025.1"/>
    </source>
</evidence>
<dbReference type="Proteomes" id="UP000502533">
    <property type="component" value="Chromosome"/>
</dbReference>
<sequence length="359" mass="38306">MNIMSRLILPLMRRLDPETAHRIGLDALMLGLGGVSDPGNDDPALSVRAMGLRFPNPIGIAAGFDKNAQAVRPLARSGFGFVEAGTVTPRPQPGNPRPRLFRLTEDRAIINRMGFNNQGIDRFAVRMARLHRVSSPRRASMGGRVPVGANLGINKTGADPERDYPMLVGRVKHYADYIVINLSSPNTPGLRDLLEATRLKGILDAINAAHPERPPLLVKLSPDIAHDDVPAVVEAAIAGGVQGLIVSNTTLSRPAGLLSPHADETGGLSGRPLRALAQDMLARVAKVADGRVALVACGGIETGADIVDRVRAGADLVQVYTAYVYEGPAILRRLKAETRRALRAHGFETLADARGTARA</sequence>
<evidence type="ECO:0000256" key="2">
    <source>
        <dbReference type="ARBA" id="ARBA00003125"/>
    </source>
</evidence>
<comment type="catalytic activity">
    <reaction evidence="13">
        <text>(S)-dihydroorotate + a quinone = orotate + a quinol</text>
        <dbReference type="Rhea" id="RHEA:30187"/>
        <dbReference type="ChEBI" id="CHEBI:24646"/>
        <dbReference type="ChEBI" id="CHEBI:30839"/>
        <dbReference type="ChEBI" id="CHEBI:30864"/>
        <dbReference type="ChEBI" id="CHEBI:132124"/>
        <dbReference type="EC" id="1.3.5.2"/>
    </reaction>
</comment>
<evidence type="ECO:0000256" key="11">
    <source>
        <dbReference type="ARBA" id="ARBA00023002"/>
    </source>
</evidence>
<protein>
    <recommendedName>
        <fullName evidence="7 14">Dihydroorotate dehydrogenase (quinone)</fullName>
        <ecNumber evidence="6 14">1.3.5.2</ecNumber>
    </recommendedName>
</protein>
<dbReference type="NCBIfam" id="TIGR01036">
    <property type="entry name" value="pyrD_sub2"/>
    <property type="match status" value="1"/>
</dbReference>
<keyword evidence="16" id="KW-1185">Reference proteome</keyword>
<evidence type="ECO:0000256" key="3">
    <source>
        <dbReference type="ARBA" id="ARBA00004370"/>
    </source>
</evidence>
<reference evidence="15 16" key="1">
    <citation type="submission" date="2020-03" db="EMBL/GenBank/DDBJ databases">
        <title>Isolation of cellulose-producing strains, genome characterization and application of the synthesized cellulose films as an economical and sustainable material for piezoelectric sensor construction.</title>
        <authorList>
            <person name="Mangayil R.K."/>
        </authorList>
    </citation>
    <scope>NUCLEOTIDE SEQUENCE [LARGE SCALE GENOMIC DNA]</scope>
    <source>
        <strain evidence="15 16">ENS 9a1a</strain>
    </source>
</reference>
<evidence type="ECO:0000256" key="10">
    <source>
        <dbReference type="ARBA" id="ARBA00022975"/>
    </source>
</evidence>
<comment type="similarity">
    <text evidence="5">Belongs to the dihydroorotate dehydrogenase family. Type 2 subfamily.</text>
</comment>
<dbReference type="GO" id="GO:0006207">
    <property type="term" value="P:'de novo' pyrimidine nucleobase biosynthetic process"/>
    <property type="evidence" value="ECO:0007669"/>
    <property type="project" value="UniProtKB-UniRule"/>
</dbReference>
<evidence type="ECO:0000313" key="16">
    <source>
        <dbReference type="Proteomes" id="UP000502533"/>
    </source>
</evidence>
<dbReference type="GO" id="GO:0106430">
    <property type="term" value="F:dihydroorotate dehydrogenase (quinone) activity"/>
    <property type="evidence" value="ECO:0007669"/>
    <property type="project" value="UniProtKB-EC"/>
</dbReference>
<keyword evidence="8" id="KW-0285">Flavoprotein</keyword>
<dbReference type="PROSITE" id="PS00911">
    <property type="entry name" value="DHODEHASE_1"/>
    <property type="match status" value="1"/>
</dbReference>
<dbReference type="GO" id="GO:0005737">
    <property type="term" value="C:cytoplasm"/>
    <property type="evidence" value="ECO:0007669"/>
    <property type="project" value="InterPro"/>
</dbReference>
<dbReference type="RefSeq" id="WP_034933283.1">
    <property type="nucleotide sequence ID" value="NZ_CALMTF010000058.1"/>
</dbReference>
<comment type="function">
    <text evidence="2">Catalyzes the conversion of dihydroorotate to orotate with quinone as electron acceptor.</text>
</comment>
<dbReference type="SUPFAM" id="SSF51395">
    <property type="entry name" value="FMN-linked oxidoreductases"/>
    <property type="match status" value="1"/>
</dbReference>
<dbReference type="NCBIfam" id="NF003645">
    <property type="entry name" value="PRK05286.1-2"/>
    <property type="match status" value="1"/>
</dbReference>
<dbReference type="InterPro" id="IPR050074">
    <property type="entry name" value="DHO_dehydrogenase"/>
</dbReference>
<dbReference type="InterPro" id="IPR001295">
    <property type="entry name" value="Dihydroorotate_DH_CS"/>
</dbReference>
<dbReference type="InterPro" id="IPR005719">
    <property type="entry name" value="Dihydroorotate_DH_2"/>
</dbReference>
<dbReference type="GeneID" id="85022791"/>
<keyword evidence="12" id="KW-0472">Membrane</keyword>
<comment type="pathway">
    <text evidence="4">Pyrimidine metabolism; UMP biosynthesis via de novo pathway; orotate from (S)-dihydroorotate (quinone route): step 1/1.</text>
</comment>
<dbReference type="GO" id="GO:0016020">
    <property type="term" value="C:membrane"/>
    <property type="evidence" value="ECO:0007669"/>
    <property type="project" value="UniProtKB-SubCell"/>
</dbReference>
<dbReference type="NCBIfam" id="NF003652">
    <property type="entry name" value="PRK05286.2-5"/>
    <property type="match status" value="1"/>
</dbReference>
<dbReference type="PANTHER" id="PTHR48109">
    <property type="entry name" value="DIHYDROOROTATE DEHYDROGENASE (QUINONE), MITOCHONDRIAL-RELATED"/>
    <property type="match status" value="1"/>
</dbReference>
<gene>
    <name evidence="15" type="ORF">GWK63_11520</name>
</gene>
<comment type="cofactor">
    <cofactor evidence="1">
        <name>FMN</name>
        <dbReference type="ChEBI" id="CHEBI:58210"/>
    </cofactor>
</comment>
<dbReference type="AlphaFoldDB" id="A0A181CCT8"/>
<evidence type="ECO:0000256" key="5">
    <source>
        <dbReference type="ARBA" id="ARBA00005359"/>
    </source>
</evidence>
<accession>A0A181CCT8</accession>
<organism evidence="15 16">
    <name type="scientific">Komagataeibacter rhaeticus</name>
    <dbReference type="NCBI Taxonomy" id="215221"/>
    <lineage>
        <taxon>Bacteria</taxon>
        <taxon>Pseudomonadati</taxon>
        <taxon>Pseudomonadota</taxon>
        <taxon>Alphaproteobacteria</taxon>
        <taxon>Acetobacterales</taxon>
        <taxon>Acetobacteraceae</taxon>
        <taxon>Komagataeibacter</taxon>
    </lineage>
</organism>
<evidence type="ECO:0000256" key="12">
    <source>
        <dbReference type="ARBA" id="ARBA00023136"/>
    </source>
</evidence>
<dbReference type="CDD" id="cd04738">
    <property type="entry name" value="DHOD_2_like"/>
    <property type="match status" value="1"/>
</dbReference>
<dbReference type="Pfam" id="PF01180">
    <property type="entry name" value="DHO_dh"/>
    <property type="match status" value="1"/>
</dbReference>
<evidence type="ECO:0000256" key="9">
    <source>
        <dbReference type="ARBA" id="ARBA00022643"/>
    </source>
</evidence>
<comment type="subcellular location">
    <subcellularLocation>
        <location evidence="3">Membrane</location>
    </subcellularLocation>
</comment>
<dbReference type="PANTHER" id="PTHR48109:SF4">
    <property type="entry name" value="DIHYDROOROTATE DEHYDROGENASE (QUINONE), MITOCHONDRIAL"/>
    <property type="match status" value="1"/>
</dbReference>
<dbReference type="KEGG" id="kre:GWK63_11520"/>
<evidence type="ECO:0000256" key="14">
    <source>
        <dbReference type="NCBIfam" id="TIGR01036"/>
    </source>
</evidence>